<reference evidence="3 4" key="1">
    <citation type="journal article" date="2019" name="Int. J. Syst. Evol. Microbiol.">
        <title>The Global Catalogue of Microorganisms (GCM) 10K type strain sequencing project: providing services to taxonomists for standard genome sequencing and annotation.</title>
        <authorList>
            <consortium name="The Broad Institute Genomics Platform"/>
            <consortium name="The Broad Institute Genome Sequencing Center for Infectious Disease"/>
            <person name="Wu L."/>
            <person name="Ma J."/>
        </authorList>
    </citation>
    <scope>NUCLEOTIDE SEQUENCE [LARGE SCALE GENOMIC DNA]</scope>
    <source>
        <strain evidence="3 4">JCM 14942</strain>
    </source>
</reference>
<evidence type="ECO:0000313" key="3">
    <source>
        <dbReference type="EMBL" id="GAA1534845.1"/>
    </source>
</evidence>
<organism evidence="3 4">
    <name type="scientific">Nocardioides humi</name>
    <dbReference type="NCBI Taxonomy" id="449461"/>
    <lineage>
        <taxon>Bacteria</taxon>
        <taxon>Bacillati</taxon>
        <taxon>Actinomycetota</taxon>
        <taxon>Actinomycetes</taxon>
        <taxon>Propionibacteriales</taxon>
        <taxon>Nocardioidaceae</taxon>
        <taxon>Nocardioides</taxon>
    </lineage>
</organism>
<evidence type="ECO:0000259" key="2">
    <source>
        <dbReference type="Pfam" id="PF20789"/>
    </source>
</evidence>
<proteinExistence type="predicted"/>
<name>A0ABN2B6H0_9ACTN</name>
<dbReference type="Proteomes" id="UP001500842">
    <property type="component" value="Unassembled WGS sequence"/>
</dbReference>
<feature type="domain" description="Acyl-CoA thioesterase-like C-terminal" evidence="2">
    <location>
        <begin position="151"/>
        <end position="260"/>
    </location>
</feature>
<dbReference type="Pfam" id="PF13622">
    <property type="entry name" value="4HBT_3"/>
    <property type="match status" value="1"/>
</dbReference>
<dbReference type="Pfam" id="PF20789">
    <property type="entry name" value="4HBT_3C"/>
    <property type="match status" value="1"/>
</dbReference>
<comment type="caution">
    <text evidence="3">The sequence shown here is derived from an EMBL/GenBank/DDBJ whole genome shotgun (WGS) entry which is preliminary data.</text>
</comment>
<dbReference type="EMBL" id="BAAAOR010000030">
    <property type="protein sequence ID" value="GAA1534845.1"/>
    <property type="molecule type" value="Genomic_DNA"/>
</dbReference>
<dbReference type="InterPro" id="IPR049450">
    <property type="entry name" value="ACOT8-like_C"/>
</dbReference>
<protein>
    <submittedName>
        <fullName evidence="3">Thioesterase family protein</fullName>
    </submittedName>
</protein>
<evidence type="ECO:0000259" key="1">
    <source>
        <dbReference type="Pfam" id="PF13622"/>
    </source>
</evidence>
<feature type="domain" description="Acyl-CoA thioesterase-like N-terminal HotDog" evidence="1">
    <location>
        <begin position="31"/>
        <end position="113"/>
    </location>
</feature>
<dbReference type="Gene3D" id="3.10.129.10">
    <property type="entry name" value="Hotdog Thioesterase"/>
    <property type="match status" value="1"/>
</dbReference>
<dbReference type="InterPro" id="IPR029069">
    <property type="entry name" value="HotDog_dom_sf"/>
</dbReference>
<dbReference type="InterPro" id="IPR049449">
    <property type="entry name" value="TesB_ACOT8-like_N"/>
</dbReference>
<evidence type="ECO:0000313" key="4">
    <source>
        <dbReference type="Proteomes" id="UP001500842"/>
    </source>
</evidence>
<gene>
    <name evidence="3" type="ORF">GCM10009788_42080</name>
</gene>
<accession>A0ABN2B6H0</accession>
<keyword evidence="4" id="KW-1185">Reference proteome</keyword>
<sequence>MLPVDENTFQFAWFQLSEAGFDPLPLAQSLWRDDQMHGVAVSGLLARALEHAVIDAGRTGLVPARYHVDLFRPARMTTTTASARIVREGPRLVLLDAVVEQDGEVVARAGATFLASSAAAPGQVWSAPGERPTPPPAALLPEPGEHHVPIFASAAPWSDSFGDHQNAGRHQTWQTAIPIVYGEECTPFQAVASIADATSMVTNWGDRGVEHINTDIDLALCRLPDSSRLGLRATDHVAADGIAVGTAEVFDSTGPIGTATVTSLANTRRTVDLSAGVEPRGTA</sequence>
<dbReference type="SUPFAM" id="SSF54637">
    <property type="entry name" value="Thioesterase/thiol ester dehydrase-isomerase"/>
    <property type="match status" value="1"/>
</dbReference>